<accession>A0A9W8Y1E3</accession>
<gene>
    <name evidence="2" type="ORF">N0V83_008804</name>
</gene>
<evidence type="ECO:0000313" key="3">
    <source>
        <dbReference type="Proteomes" id="UP001140560"/>
    </source>
</evidence>
<dbReference type="AlphaFoldDB" id="A0A9W8Y1E3"/>
<proteinExistence type="predicted"/>
<keyword evidence="3" id="KW-1185">Reference proteome</keyword>
<protein>
    <submittedName>
        <fullName evidence="2">Uncharacterized protein</fullName>
    </submittedName>
</protein>
<organism evidence="2 3">
    <name type="scientific">Neocucurbitaria cava</name>
    <dbReference type="NCBI Taxonomy" id="798079"/>
    <lineage>
        <taxon>Eukaryota</taxon>
        <taxon>Fungi</taxon>
        <taxon>Dikarya</taxon>
        <taxon>Ascomycota</taxon>
        <taxon>Pezizomycotina</taxon>
        <taxon>Dothideomycetes</taxon>
        <taxon>Pleosporomycetidae</taxon>
        <taxon>Pleosporales</taxon>
        <taxon>Pleosporineae</taxon>
        <taxon>Cucurbitariaceae</taxon>
        <taxon>Neocucurbitaria</taxon>
    </lineage>
</organism>
<dbReference type="Proteomes" id="UP001140560">
    <property type="component" value="Unassembled WGS sequence"/>
</dbReference>
<feature type="region of interest" description="Disordered" evidence="1">
    <location>
        <begin position="1"/>
        <end position="25"/>
    </location>
</feature>
<evidence type="ECO:0000313" key="2">
    <source>
        <dbReference type="EMBL" id="KAJ4365186.1"/>
    </source>
</evidence>
<dbReference type="OrthoDB" id="3993201at2759"/>
<dbReference type="EMBL" id="JAPEUY010000016">
    <property type="protein sequence ID" value="KAJ4365186.1"/>
    <property type="molecule type" value="Genomic_DNA"/>
</dbReference>
<comment type="caution">
    <text evidence="2">The sequence shown here is derived from an EMBL/GenBank/DDBJ whole genome shotgun (WGS) entry which is preliminary data.</text>
</comment>
<sequence length="210" mass="22016">MQQASRAFTRALAAGTSKTTTRQLSITGPATFSSLLTSDKPIAGARSSPNTPRLPASATIPVPEASETGAKVRHFNTSRSLKAVGDSSTIDFAFIPDFDPDMRSAPVEMRVPVLPWSNPSEAAKAEAIETEEPVMVPTIHTVAADGTHIHAPSAMSDMTDSNTVDFQGMAAQAAAHFAKPVEEGVGMARQIWTGLVEDVLGGPTNKAKSS</sequence>
<evidence type="ECO:0000256" key="1">
    <source>
        <dbReference type="SAM" id="MobiDB-lite"/>
    </source>
</evidence>
<name>A0A9W8Y1E3_9PLEO</name>
<reference evidence="2" key="1">
    <citation type="submission" date="2022-10" db="EMBL/GenBank/DDBJ databases">
        <title>Tapping the CABI collections for fungal endophytes: first genome assemblies for Collariella, Neodidymelliopsis, Ascochyta clinopodiicola, Didymella pomorum, Didymosphaeria variabile, Neocosmospora piperis and Neocucurbitaria cava.</title>
        <authorList>
            <person name="Hill R."/>
        </authorList>
    </citation>
    <scope>NUCLEOTIDE SEQUENCE</scope>
    <source>
        <strain evidence="2">IMI 356814</strain>
    </source>
</reference>
<feature type="compositionally biased region" description="Polar residues" evidence="1">
    <location>
        <begin position="16"/>
        <end position="25"/>
    </location>
</feature>